<dbReference type="AlphaFoldDB" id="A0A174C9C5"/>
<sequence>MNKTILKVEGLSKSFKKRRIVDNVSFEAKAGEILGFLGANGAGKTTTIRMITGLISADSGTVIIDGHNIKSNFEKAMDNVGAIVEIPFLYEYMTGMENIKLFAKLYKASEEGVNEAIKVSGLKDRLNDKVKEYSLGMKQRIGLAVALMKQPKLLILDEPTNGLDPMGIKDLREFLKDLSHNKNISVVVSSHILMEMEQLCDRVVIISDGKVICTKTMDEINKESSLEEVFINSIKEAEK</sequence>
<dbReference type="Pfam" id="PF00005">
    <property type="entry name" value="ABC_tran"/>
    <property type="match status" value="1"/>
</dbReference>
<dbReference type="PROSITE" id="PS00211">
    <property type="entry name" value="ABC_TRANSPORTER_1"/>
    <property type="match status" value="1"/>
</dbReference>
<proteinExistence type="inferred from homology"/>
<accession>A0A174C9C5</accession>
<evidence type="ECO:0000313" key="7">
    <source>
        <dbReference type="Proteomes" id="UP000095594"/>
    </source>
</evidence>
<keyword evidence="3" id="KW-0547">Nucleotide-binding</keyword>
<protein>
    <submittedName>
        <fullName evidence="6">ABC transporter</fullName>
    </submittedName>
</protein>
<dbReference type="InterPro" id="IPR027417">
    <property type="entry name" value="P-loop_NTPase"/>
</dbReference>
<dbReference type="GO" id="GO:0016887">
    <property type="term" value="F:ATP hydrolysis activity"/>
    <property type="evidence" value="ECO:0007669"/>
    <property type="project" value="InterPro"/>
</dbReference>
<dbReference type="RefSeq" id="WP_055264467.1">
    <property type="nucleotide sequence ID" value="NZ_CABIXQ010000005.1"/>
</dbReference>
<dbReference type="OrthoDB" id="9809205at2"/>
<comment type="similarity">
    <text evidence="1">Belongs to the ABC transporter superfamily.</text>
</comment>
<dbReference type="PROSITE" id="PS50893">
    <property type="entry name" value="ABC_TRANSPORTER_2"/>
    <property type="match status" value="1"/>
</dbReference>
<reference evidence="6 7" key="1">
    <citation type="submission" date="2015-09" db="EMBL/GenBank/DDBJ databases">
        <authorList>
            <consortium name="Pathogen Informatics"/>
        </authorList>
    </citation>
    <scope>NUCLEOTIDE SEQUENCE [LARGE SCALE GENOMIC DNA]</scope>
    <source>
        <strain evidence="6 7">2789STDY5834856</strain>
    </source>
</reference>
<evidence type="ECO:0000313" key="6">
    <source>
        <dbReference type="EMBL" id="CUO10092.1"/>
    </source>
</evidence>
<evidence type="ECO:0000259" key="5">
    <source>
        <dbReference type="PROSITE" id="PS50893"/>
    </source>
</evidence>
<dbReference type="Proteomes" id="UP000095594">
    <property type="component" value="Unassembled WGS sequence"/>
</dbReference>
<feature type="domain" description="ABC transporter" evidence="5">
    <location>
        <begin position="6"/>
        <end position="233"/>
    </location>
</feature>
<dbReference type="Gene3D" id="3.40.50.300">
    <property type="entry name" value="P-loop containing nucleotide triphosphate hydrolases"/>
    <property type="match status" value="1"/>
</dbReference>
<evidence type="ECO:0000256" key="4">
    <source>
        <dbReference type="ARBA" id="ARBA00022840"/>
    </source>
</evidence>
<dbReference type="SMART" id="SM00382">
    <property type="entry name" value="AAA"/>
    <property type="match status" value="1"/>
</dbReference>
<name>A0A174C9C5_9CLOT</name>
<evidence type="ECO:0000256" key="2">
    <source>
        <dbReference type="ARBA" id="ARBA00022448"/>
    </source>
</evidence>
<dbReference type="SUPFAM" id="SSF52540">
    <property type="entry name" value="P-loop containing nucleoside triphosphate hydrolases"/>
    <property type="match status" value="1"/>
</dbReference>
<evidence type="ECO:0000256" key="3">
    <source>
        <dbReference type="ARBA" id="ARBA00022741"/>
    </source>
</evidence>
<dbReference type="PANTHER" id="PTHR43335:SF4">
    <property type="entry name" value="ABC TRANSPORTER, ATP-BINDING PROTEIN"/>
    <property type="match status" value="1"/>
</dbReference>
<organism evidence="6 7">
    <name type="scientific">Clostridium disporicum</name>
    <dbReference type="NCBI Taxonomy" id="84024"/>
    <lineage>
        <taxon>Bacteria</taxon>
        <taxon>Bacillati</taxon>
        <taxon>Bacillota</taxon>
        <taxon>Clostridia</taxon>
        <taxon>Eubacteriales</taxon>
        <taxon>Clostridiaceae</taxon>
        <taxon>Clostridium</taxon>
    </lineage>
</organism>
<evidence type="ECO:0000256" key="1">
    <source>
        <dbReference type="ARBA" id="ARBA00005417"/>
    </source>
</evidence>
<dbReference type="InterPro" id="IPR003593">
    <property type="entry name" value="AAA+_ATPase"/>
</dbReference>
<dbReference type="InterPro" id="IPR003439">
    <property type="entry name" value="ABC_transporter-like_ATP-bd"/>
</dbReference>
<gene>
    <name evidence="6" type="primary">ybhF_2</name>
    <name evidence="6" type="ORF">ERS852471_00953</name>
</gene>
<dbReference type="InterPro" id="IPR017871">
    <property type="entry name" value="ABC_transporter-like_CS"/>
</dbReference>
<keyword evidence="2" id="KW-0813">Transport</keyword>
<dbReference type="EMBL" id="CYZX01000005">
    <property type="protein sequence ID" value="CUO10092.1"/>
    <property type="molecule type" value="Genomic_DNA"/>
</dbReference>
<dbReference type="PANTHER" id="PTHR43335">
    <property type="entry name" value="ABC TRANSPORTER, ATP-BINDING PROTEIN"/>
    <property type="match status" value="1"/>
</dbReference>
<dbReference type="GO" id="GO:0005524">
    <property type="term" value="F:ATP binding"/>
    <property type="evidence" value="ECO:0007669"/>
    <property type="project" value="UniProtKB-KW"/>
</dbReference>
<keyword evidence="4" id="KW-0067">ATP-binding</keyword>